<dbReference type="PANTHER" id="PTHR24007">
    <property type="entry name" value="BRCA1-ASSOCIATED PROTEIN"/>
    <property type="match status" value="1"/>
</dbReference>
<proteinExistence type="predicted"/>
<feature type="region of interest" description="Disordered" evidence="6">
    <location>
        <begin position="226"/>
        <end position="251"/>
    </location>
</feature>
<evidence type="ECO:0000259" key="8">
    <source>
        <dbReference type="PROSITE" id="PS50271"/>
    </source>
</evidence>
<evidence type="ECO:0000256" key="5">
    <source>
        <dbReference type="SAM" id="Coils"/>
    </source>
</evidence>
<keyword evidence="1" id="KW-0479">Metal-binding</keyword>
<dbReference type="InterPro" id="IPR001607">
    <property type="entry name" value="Znf_UBP"/>
</dbReference>
<dbReference type="PANTHER" id="PTHR24007:SF7">
    <property type="entry name" value="BRCA1-ASSOCIATED PROTEIN"/>
    <property type="match status" value="1"/>
</dbReference>
<comment type="caution">
    <text evidence="9">The sequence shown here is derived from an EMBL/GenBank/DDBJ whole genome shotgun (WGS) entry which is preliminary data.</text>
</comment>
<dbReference type="GO" id="GO:0008270">
    <property type="term" value="F:zinc ion binding"/>
    <property type="evidence" value="ECO:0007669"/>
    <property type="project" value="UniProtKB-KW"/>
</dbReference>
<evidence type="ECO:0000259" key="7">
    <source>
        <dbReference type="PROSITE" id="PS50089"/>
    </source>
</evidence>
<evidence type="ECO:0000256" key="1">
    <source>
        <dbReference type="ARBA" id="ARBA00022723"/>
    </source>
</evidence>
<feature type="region of interest" description="Disordered" evidence="6">
    <location>
        <begin position="689"/>
        <end position="721"/>
    </location>
</feature>
<dbReference type="GO" id="GO:0016567">
    <property type="term" value="P:protein ubiquitination"/>
    <property type="evidence" value="ECO:0007669"/>
    <property type="project" value="TreeGrafter"/>
</dbReference>
<dbReference type="InterPro" id="IPR011422">
    <property type="entry name" value="BRAP2/ETP1_RRM"/>
</dbReference>
<evidence type="ECO:0000313" key="9">
    <source>
        <dbReference type="EMBL" id="KAJ5322866.1"/>
    </source>
</evidence>
<dbReference type="Proteomes" id="UP001147695">
    <property type="component" value="Unassembled WGS sequence"/>
</dbReference>
<dbReference type="AlphaFoldDB" id="A0A9W9Q5N7"/>
<name>A0A9W9Q5N7_PENBR</name>
<dbReference type="Gene3D" id="3.30.40.10">
    <property type="entry name" value="Zinc/RING finger domain, C3HC4 (zinc finger)"/>
    <property type="match status" value="2"/>
</dbReference>
<keyword evidence="2 4" id="KW-0863">Zinc-finger</keyword>
<feature type="compositionally biased region" description="Polar residues" evidence="6">
    <location>
        <begin position="108"/>
        <end position="117"/>
    </location>
</feature>
<evidence type="ECO:0000256" key="6">
    <source>
        <dbReference type="SAM" id="MobiDB-lite"/>
    </source>
</evidence>
<evidence type="ECO:0000256" key="3">
    <source>
        <dbReference type="ARBA" id="ARBA00022833"/>
    </source>
</evidence>
<feature type="domain" description="RING-type" evidence="7">
    <location>
        <begin position="395"/>
        <end position="434"/>
    </location>
</feature>
<evidence type="ECO:0000256" key="2">
    <source>
        <dbReference type="ARBA" id="ARBA00022771"/>
    </source>
</evidence>
<organism evidence="9 10">
    <name type="scientific">Penicillium brevicompactum</name>
    <dbReference type="NCBI Taxonomy" id="5074"/>
    <lineage>
        <taxon>Eukaryota</taxon>
        <taxon>Fungi</taxon>
        <taxon>Dikarya</taxon>
        <taxon>Ascomycota</taxon>
        <taxon>Pezizomycotina</taxon>
        <taxon>Eurotiomycetes</taxon>
        <taxon>Eurotiomycetidae</taxon>
        <taxon>Eurotiales</taxon>
        <taxon>Aspergillaceae</taxon>
        <taxon>Penicillium</taxon>
    </lineage>
</organism>
<reference evidence="9" key="2">
    <citation type="journal article" date="2023" name="IMA Fungus">
        <title>Comparative genomic study of the Penicillium genus elucidates a diverse pangenome and 15 lateral gene transfer events.</title>
        <authorList>
            <person name="Petersen C."/>
            <person name="Sorensen T."/>
            <person name="Nielsen M.R."/>
            <person name="Sondergaard T.E."/>
            <person name="Sorensen J.L."/>
            <person name="Fitzpatrick D.A."/>
            <person name="Frisvad J.C."/>
            <person name="Nielsen K.L."/>
        </authorList>
    </citation>
    <scope>NUCLEOTIDE SEQUENCE</scope>
    <source>
        <strain evidence="9">IBT 35673</strain>
    </source>
</reference>
<dbReference type="Pfam" id="PF13639">
    <property type="entry name" value="zf-RING_2"/>
    <property type="match status" value="1"/>
</dbReference>
<protein>
    <submittedName>
        <fullName evidence="9">Uncharacterized protein</fullName>
    </submittedName>
</protein>
<gene>
    <name evidence="9" type="ORF">N7452_011155</name>
</gene>
<dbReference type="Pfam" id="PF07576">
    <property type="entry name" value="BRAP2"/>
    <property type="match status" value="1"/>
</dbReference>
<reference evidence="9" key="1">
    <citation type="submission" date="2022-12" db="EMBL/GenBank/DDBJ databases">
        <authorList>
            <person name="Petersen C."/>
        </authorList>
    </citation>
    <scope>NUCLEOTIDE SEQUENCE</scope>
    <source>
        <strain evidence="9">IBT 35673</strain>
    </source>
</reference>
<dbReference type="Pfam" id="PF02148">
    <property type="entry name" value="zf-UBP"/>
    <property type="match status" value="1"/>
</dbReference>
<dbReference type="PROSITE" id="PS50271">
    <property type="entry name" value="ZF_UBP"/>
    <property type="match status" value="1"/>
</dbReference>
<keyword evidence="5" id="KW-0175">Coiled coil</keyword>
<dbReference type="SUPFAM" id="SSF57850">
    <property type="entry name" value="RING/U-box"/>
    <property type="match status" value="2"/>
</dbReference>
<dbReference type="GO" id="GO:0007265">
    <property type="term" value="P:Ras protein signal transduction"/>
    <property type="evidence" value="ECO:0007669"/>
    <property type="project" value="TreeGrafter"/>
</dbReference>
<dbReference type="SMART" id="SM00184">
    <property type="entry name" value="RING"/>
    <property type="match status" value="1"/>
</dbReference>
<dbReference type="InterPro" id="IPR047243">
    <property type="entry name" value="RING-H2_BRAP2"/>
</dbReference>
<feature type="coiled-coil region" evidence="5">
    <location>
        <begin position="589"/>
        <end position="680"/>
    </location>
</feature>
<dbReference type="CDD" id="cd16457">
    <property type="entry name" value="RING-H2_BRAP2"/>
    <property type="match status" value="1"/>
</dbReference>
<dbReference type="PROSITE" id="PS50089">
    <property type="entry name" value="ZF_RING_2"/>
    <property type="match status" value="1"/>
</dbReference>
<dbReference type="InterPro" id="IPR013083">
    <property type="entry name" value="Znf_RING/FYVE/PHD"/>
</dbReference>
<dbReference type="GO" id="GO:0005737">
    <property type="term" value="C:cytoplasm"/>
    <property type="evidence" value="ECO:0007669"/>
    <property type="project" value="TreeGrafter"/>
</dbReference>
<dbReference type="CDD" id="cd12717">
    <property type="entry name" value="RRM_ETP1"/>
    <property type="match status" value="1"/>
</dbReference>
<dbReference type="InterPro" id="IPR001841">
    <property type="entry name" value="Znf_RING"/>
</dbReference>
<evidence type="ECO:0000256" key="4">
    <source>
        <dbReference type="PROSITE-ProRule" id="PRU00502"/>
    </source>
</evidence>
<dbReference type="InterPro" id="IPR034931">
    <property type="entry name" value="ETP1_RRM"/>
</dbReference>
<feature type="region of interest" description="Disordered" evidence="6">
    <location>
        <begin position="104"/>
        <end position="126"/>
    </location>
</feature>
<keyword evidence="3" id="KW-0862">Zinc</keyword>
<sequence>MTSGCAGRFVAVGSLRQQRHPHPYRYHNCLSRPFGAPEDASHLVGMPAYFYHLRLQLSNSGSSSSSTLQTAWEALQPFQSRPASSTASATEHTPPTPEYALAHHQKLPTRQNHTPPRTRSIAGPEICTGEATLAQDKRFGAITIESINMVPQSHESAKRSKRPAAEPENLVAAGIGTEILGGLRTRGRYIPLEGEVADSVWGIVHLYRDIQETPYLNDEEYPTHLKGSAAAARHPAERSLPTSSKDLSSYPFPAQNPDEDCRTLCILAVPSYLSPPDFLGFMGEKTMDDVSHFRMIRTARANRYMVLMKFRSGKQARDWQKEWNGKVFNSMEPETCHVVFVKTVGIQVVSGDPAFSPAEHAHLPSPNLSTPTGQATLTGKPLAPPTPALVELPTCPVCLERMDETTGLLTIICQHVFHCTCLQKWKGSGCPVCRYTQDDIRKSNAGVKLEEEAQECHVCHAEENLWACLICGTIGCGRYDGAHAFEHWKDTAHAFSMDLTSQRVWDYVGDAYVHRIIQSKTDGKLVELPAADHSALDPDWGDAVPREKLENMSVEYTHLLTSQLESQRAYFEEVVERAVDKASKATAAAAIAEESASSAAGRLEELQSKYDMMTIETFPSLEHDRARAEKRAEKFEALTRSFEKKYQEERSMNQNMMLRLDLLDKEVQGLKSSNADLAEQNRDLTFFISGSQRLQGQGEEVEQGTLSVPDPPKKNRKKGKK</sequence>
<dbReference type="SMART" id="SM00290">
    <property type="entry name" value="ZnF_UBP"/>
    <property type="match status" value="1"/>
</dbReference>
<dbReference type="EMBL" id="JAPZBQ010000006">
    <property type="protein sequence ID" value="KAJ5322866.1"/>
    <property type="molecule type" value="Genomic_DNA"/>
</dbReference>
<dbReference type="GO" id="GO:0061630">
    <property type="term" value="F:ubiquitin protein ligase activity"/>
    <property type="evidence" value="ECO:0007669"/>
    <property type="project" value="TreeGrafter"/>
</dbReference>
<evidence type="ECO:0000313" key="10">
    <source>
        <dbReference type="Proteomes" id="UP001147695"/>
    </source>
</evidence>
<accession>A0A9W9Q5N7</accession>
<feature type="domain" description="UBP-type" evidence="8">
    <location>
        <begin position="431"/>
        <end position="532"/>
    </location>
</feature>